<sequence>MEAALENKWKEVVKMYESNPGAHTATFTEANNTALHLAVDLNREEVVKMLVDAVIEYEKKEDGEFPASEEALRVRNINGDTPLHIAASRGFTNICICIIGENIERKNLLRLENYNGETPLFLAAFNWKKSTFAYLSEITELYQVGGDQQDQQPLLRDFTGRNGDTILHCAINRDYFDLALIIVHKFDFLKTAINGDGQTPLHVLATRPSAFKSTNKPTGWRFLLYEYGDHDVEKAPSSKSSSEKRGTTNGLFLFFDCIYKNSVGRLTKWMKMTFKEILDTKKKHRWSGQLLDELMKDPAEALTGRKSAGVRPESHKPPYTDWEEEFKAVEEAYERFKGEIDPSNPASKDKDAKTDDTKGETAYLAAARHGIVEMVIRIQRDIPSVIHSTNSKKQNALLVAVKHRQSQVVKALKKESKYEKYSTNA</sequence>
<proteinExistence type="predicted"/>
<evidence type="ECO:0000256" key="2">
    <source>
        <dbReference type="PROSITE-ProRule" id="PRU00023"/>
    </source>
</evidence>
<dbReference type="PROSITE" id="PS50088">
    <property type="entry name" value="ANK_REPEAT"/>
    <property type="match status" value="1"/>
</dbReference>
<dbReference type="SMART" id="SM00248">
    <property type="entry name" value="ANK"/>
    <property type="match status" value="6"/>
</dbReference>
<feature type="compositionally biased region" description="Basic and acidic residues" evidence="3">
    <location>
        <begin position="347"/>
        <end position="356"/>
    </location>
</feature>
<reference evidence="4 5" key="1">
    <citation type="journal article" date="2023" name="Plants (Basel)">
        <title>Bridging the Gap: Combining Genomics and Transcriptomics Approaches to Understand Stylosanthes scabra, an Orphan Legume from the Brazilian Caatinga.</title>
        <authorList>
            <person name="Ferreira-Neto J.R.C."/>
            <person name="da Silva M.D."/>
            <person name="Binneck E."/>
            <person name="de Melo N.F."/>
            <person name="da Silva R.H."/>
            <person name="de Melo A.L.T.M."/>
            <person name="Pandolfi V."/>
            <person name="Bustamante F.O."/>
            <person name="Brasileiro-Vidal A.C."/>
            <person name="Benko-Iseppon A.M."/>
        </authorList>
    </citation>
    <scope>NUCLEOTIDE SEQUENCE [LARGE SCALE GENOMIC DNA]</scope>
    <source>
        <tissue evidence="4">Leaves</tissue>
    </source>
</reference>
<evidence type="ECO:0000256" key="3">
    <source>
        <dbReference type="SAM" id="MobiDB-lite"/>
    </source>
</evidence>
<dbReference type="PANTHER" id="PTHR24121:SF15">
    <property type="entry name" value="ANKYRIN REPEAT PROTEIN"/>
    <property type="match status" value="1"/>
</dbReference>
<name>A0ABU6WD54_9FABA</name>
<dbReference type="InterPro" id="IPR036770">
    <property type="entry name" value="Ankyrin_rpt-contain_sf"/>
</dbReference>
<dbReference type="Pfam" id="PF00023">
    <property type="entry name" value="Ank"/>
    <property type="match status" value="1"/>
</dbReference>
<dbReference type="Proteomes" id="UP001341840">
    <property type="component" value="Unassembled WGS sequence"/>
</dbReference>
<accession>A0ABU6WD54</accession>
<gene>
    <name evidence="4" type="ORF">PIB30_041877</name>
</gene>
<protein>
    <submittedName>
        <fullName evidence="4">Uncharacterized protein</fullName>
    </submittedName>
</protein>
<dbReference type="Pfam" id="PF12796">
    <property type="entry name" value="Ank_2"/>
    <property type="match status" value="1"/>
</dbReference>
<feature type="region of interest" description="Disordered" evidence="3">
    <location>
        <begin position="337"/>
        <end position="356"/>
    </location>
</feature>
<keyword evidence="2" id="KW-0040">ANK repeat</keyword>
<feature type="repeat" description="ANK" evidence="2">
    <location>
        <begin position="30"/>
        <end position="62"/>
    </location>
</feature>
<dbReference type="PANTHER" id="PTHR24121">
    <property type="entry name" value="NO MECHANORECEPTOR POTENTIAL C, ISOFORM D-RELATED"/>
    <property type="match status" value="1"/>
</dbReference>
<dbReference type="EMBL" id="JASCZI010181477">
    <property type="protein sequence ID" value="MED6183871.1"/>
    <property type="molecule type" value="Genomic_DNA"/>
</dbReference>
<evidence type="ECO:0000256" key="1">
    <source>
        <dbReference type="ARBA" id="ARBA00004413"/>
    </source>
</evidence>
<comment type="subcellular location">
    <subcellularLocation>
        <location evidence="1">Cell membrane</location>
        <topology evidence="1">Peripheral membrane protein</topology>
        <orientation evidence="1">Cytoplasmic side</orientation>
    </subcellularLocation>
</comment>
<comment type="caution">
    <text evidence="4">The sequence shown here is derived from an EMBL/GenBank/DDBJ whole genome shotgun (WGS) entry which is preliminary data.</text>
</comment>
<organism evidence="4 5">
    <name type="scientific">Stylosanthes scabra</name>
    <dbReference type="NCBI Taxonomy" id="79078"/>
    <lineage>
        <taxon>Eukaryota</taxon>
        <taxon>Viridiplantae</taxon>
        <taxon>Streptophyta</taxon>
        <taxon>Embryophyta</taxon>
        <taxon>Tracheophyta</taxon>
        <taxon>Spermatophyta</taxon>
        <taxon>Magnoliopsida</taxon>
        <taxon>eudicotyledons</taxon>
        <taxon>Gunneridae</taxon>
        <taxon>Pentapetalae</taxon>
        <taxon>rosids</taxon>
        <taxon>fabids</taxon>
        <taxon>Fabales</taxon>
        <taxon>Fabaceae</taxon>
        <taxon>Papilionoideae</taxon>
        <taxon>50 kb inversion clade</taxon>
        <taxon>dalbergioids sensu lato</taxon>
        <taxon>Dalbergieae</taxon>
        <taxon>Pterocarpus clade</taxon>
        <taxon>Stylosanthes</taxon>
    </lineage>
</organism>
<keyword evidence="5" id="KW-1185">Reference proteome</keyword>
<evidence type="ECO:0000313" key="5">
    <source>
        <dbReference type="Proteomes" id="UP001341840"/>
    </source>
</evidence>
<dbReference type="InterPro" id="IPR002110">
    <property type="entry name" value="Ankyrin_rpt"/>
</dbReference>
<evidence type="ECO:0000313" key="4">
    <source>
        <dbReference type="EMBL" id="MED6183871.1"/>
    </source>
</evidence>
<dbReference type="SUPFAM" id="SSF48403">
    <property type="entry name" value="Ankyrin repeat"/>
    <property type="match status" value="1"/>
</dbReference>
<dbReference type="Gene3D" id="1.25.40.20">
    <property type="entry name" value="Ankyrin repeat-containing domain"/>
    <property type="match status" value="2"/>
</dbReference>